<sequence length="61" mass="6895">MNNEVLGTVLGIIFIVLGLAILVRYKKLTSHKYFQILFVVIALMLIGFGIYTGWSSITLYE</sequence>
<evidence type="ECO:0000313" key="2">
    <source>
        <dbReference type="EMBL" id="TXD71413.1"/>
    </source>
</evidence>
<keyword evidence="1" id="KW-1133">Transmembrane helix</keyword>
<keyword evidence="1" id="KW-0812">Transmembrane</keyword>
<organism evidence="2 3">
    <name type="scientific">Aequorivita antarctica</name>
    <dbReference type="NCBI Taxonomy" id="153266"/>
    <lineage>
        <taxon>Bacteria</taxon>
        <taxon>Pseudomonadati</taxon>
        <taxon>Bacteroidota</taxon>
        <taxon>Flavobacteriia</taxon>
        <taxon>Flavobacteriales</taxon>
        <taxon>Flavobacteriaceae</taxon>
        <taxon>Aequorivita</taxon>
    </lineage>
</organism>
<protein>
    <submittedName>
        <fullName evidence="2">Uncharacterized protein</fullName>
    </submittedName>
</protein>
<feature type="transmembrane region" description="Helical" evidence="1">
    <location>
        <begin position="6"/>
        <end position="24"/>
    </location>
</feature>
<comment type="caution">
    <text evidence="2">The sequence shown here is derived from an EMBL/GenBank/DDBJ whole genome shotgun (WGS) entry which is preliminary data.</text>
</comment>
<dbReference type="OrthoDB" id="1452083at2"/>
<accession>A0A5C6YV30</accession>
<evidence type="ECO:0000313" key="3">
    <source>
        <dbReference type="Proteomes" id="UP000321497"/>
    </source>
</evidence>
<proteinExistence type="predicted"/>
<dbReference type="RefSeq" id="WP_111846058.1">
    <property type="nucleotide sequence ID" value="NZ_UEGI01000036.1"/>
</dbReference>
<keyword evidence="1" id="KW-0472">Membrane</keyword>
<reference evidence="2 3" key="1">
    <citation type="submission" date="2019-08" db="EMBL/GenBank/DDBJ databases">
        <title>Genome of Aequorivita antarctica SW49 (type strain).</title>
        <authorList>
            <person name="Bowman J.P."/>
        </authorList>
    </citation>
    <scope>NUCLEOTIDE SEQUENCE [LARGE SCALE GENOMIC DNA]</scope>
    <source>
        <strain evidence="2 3">SW49</strain>
    </source>
</reference>
<feature type="transmembrane region" description="Helical" evidence="1">
    <location>
        <begin position="36"/>
        <end position="54"/>
    </location>
</feature>
<dbReference type="EMBL" id="VORT01000019">
    <property type="protein sequence ID" value="TXD71413.1"/>
    <property type="molecule type" value="Genomic_DNA"/>
</dbReference>
<dbReference type="AlphaFoldDB" id="A0A5C6YV30"/>
<evidence type="ECO:0000256" key="1">
    <source>
        <dbReference type="SAM" id="Phobius"/>
    </source>
</evidence>
<keyword evidence="3" id="KW-1185">Reference proteome</keyword>
<name>A0A5C6YV30_9FLAO</name>
<gene>
    <name evidence="2" type="ORF">ESU54_16925</name>
</gene>
<dbReference type="Proteomes" id="UP000321497">
    <property type="component" value="Unassembled WGS sequence"/>
</dbReference>